<sequence>MVLLPFFEGRGRRYIQVIFSTSPYLTLLKYLVSELKNNPRNCPRVVKNLPHNDKDVKLDLSILGG</sequence>
<proteinExistence type="predicted"/>
<gene>
    <name evidence="1" type="ORF">COV74_05215</name>
</gene>
<name>A0A2H0LRR4_9BACT</name>
<protein>
    <submittedName>
        <fullName evidence="1">Uncharacterized protein</fullName>
    </submittedName>
</protein>
<comment type="caution">
    <text evidence="1">The sequence shown here is derived from an EMBL/GenBank/DDBJ whole genome shotgun (WGS) entry which is preliminary data.</text>
</comment>
<evidence type="ECO:0000313" key="1">
    <source>
        <dbReference type="EMBL" id="PIQ86354.1"/>
    </source>
</evidence>
<dbReference type="AlphaFoldDB" id="A0A2H0LRR4"/>
<accession>A0A2H0LRR4</accession>
<evidence type="ECO:0000313" key="2">
    <source>
        <dbReference type="Proteomes" id="UP000230859"/>
    </source>
</evidence>
<dbReference type="Proteomes" id="UP000230859">
    <property type="component" value="Unassembled WGS sequence"/>
</dbReference>
<organism evidence="1 2">
    <name type="scientific">Candidatus Abzuiibacterium crystallinum</name>
    <dbReference type="NCBI Taxonomy" id="1974748"/>
    <lineage>
        <taxon>Bacteria</taxon>
        <taxon>Pseudomonadati</taxon>
        <taxon>Candidatus Omnitrophota</taxon>
        <taxon>Candidatus Abzuiibacterium</taxon>
    </lineage>
</organism>
<reference evidence="1 2" key="1">
    <citation type="submission" date="2017-09" db="EMBL/GenBank/DDBJ databases">
        <title>Depth-based differentiation of microbial function through sediment-hosted aquifers and enrichment of novel symbionts in the deep terrestrial subsurface.</title>
        <authorList>
            <person name="Probst A.J."/>
            <person name="Ladd B."/>
            <person name="Jarett J.K."/>
            <person name="Geller-Mcgrath D.E."/>
            <person name="Sieber C.M."/>
            <person name="Emerson J.B."/>
            <person name="Anantharaman K."/>
            <person name="Thomas B.C."/>
            <person name="Malmstrom R."/>
            <person name="Stieglmeier M."/>
            <person name="Klingl A."/>
            <person name="Woyke T."/>
            <person name="Ryan C.M."/>
            <person name="Banfield J.F."/>
        </authorList>
    </citation>
    <scope>NUCLEOTIDE SEQUENCE [LARGE SCALE GENOMIC DNA]</scope>
    <source>
        <strain evidence="1">CG11_big_fil_rev_8_21_14_0_20_45_26</strain>
    </source>
</reference>
<dbReference type="EMBL" id="PCVY01000046">
    <property type="protein sequence ID" value="PIQ86354.1"/>
    <property type="molecule type" value="Genomic_DNA"/>
</dbReference>